<comment type="caution">
    <text evidence="2">The sequence shown here is derived from an EMBL/GenBank/DDBJ whole genome shotgun (WGS) entry which is preliminary data.</text>
</comment>
<keyword evidence="3" id="KW-1185">Reference proteome</keyword>
<evidence type="ECO:0000313" key="3">
    <source>
        <dbReference type="Proteomes" id="UP000013034"/>
    </source>
</evidence>
<evidence type="ECO:0000313" key="2">
    <source>
        <dbReference type="EMBL" id="ENU23843.1"/>
    </source>
</evidence>
<sequence>MNIKNVIILFVCFFSFACTHVNETEQKSEMINFEDIISKYFESYDPIFESSIRRPGNHAGTILIDKKKLSNVEMDEIKNKIKSDGWVEMESSENYTLYCLGNYQLIGILYPNDLIERNKKGEEITYEDINSWNIGLYYNKNGVNSCER</sequence>
<feature type="signal peptide" evidence="1">
    <location>
        <begin position="1"/>
        <end position="17"/>
    </location>
</feature>
<gene>
    <name evidence="2" type="ORF">F993_01997</name>
</gene>
<keyword evidence="1" id="KW-0732">Signal</keyword>
<dbReference type="PROSITE" id="PS51257">
    <property type="entry name" value="PROKAR_LIPOPROTEIN"/>
    <property type="match status" value="1"/>
</dbReference>
<reference evidence="2 3" key="1">
    <citation type="submission" date="2013-02" db="EMBL/GenBank/DDBJ databases">
        <title>The Genome Sequence of Acinetobacter sp. NIPH 809.</title>
        <authorList>
            <consortium name="The Broad Institute Genome Sequencing Platform"/>
            <consortium name="The Broad Institute Genome Sequencing Center for Infectious Disease"/>
            <person name="Cerqueira G."/>
            <person name="Feldgarden M."/>
            <person name="Courvalin P."/>
            <person name="Perichon B."/>
            <person name="Grillot-Courvalin C."/>
            <person name="Clermont D."/>
            <person name="Rocha E."/>
            <person name="Yoon E.-J."/>
            <person name="Nemec A."/>
            <person name="Walker B."/>
            <person name="Young S.K."/>
            <person name="Zeng Q."/>
            <person name="Gargeya S."/>
            <person name="Fitzgerald M."/>
            <person name="Haas B."/>
            <person name="Abouelleil A."/>
            <person name="Alvarado L."/>
            <person name="Arachchi H.M."/>
            <person name="Berlin A.M."/>
            <person name="Chapman S.B."/>
            <person name="Dewar J."/>
            <person name="Goldberg J."/>
            <person name="Griggs A."/>
            <person name="Gujja S."/>
            <person name="Hansen M."/>
            <person name="Howarth C."/>
            <person name="Imamovic A."/>
            <person name="Larimer J."/>
            <person name="McCowan C."/>
            <person name="Murphy C."/>
            <person name="Neiman D."/>
            <person name="Pearson M."/>
            <person name="Priest M."/>
            <person name="Roberts A."/>
            <person name="Saif S."/>
            <person name="Shea T."/>
            <person name="Sisk P."/>
            <person name="Sykes S."/>
            <person name="Wortman J."/>
            <person name="Nusbaum C."/>
            <person name="Birren B."/>
        </authorList>
    </citation>
    <scope>NUCLEOTIDE SEQUENCE [LARGE SCALE GENOMIC DNA]</scope>
    <source>
        <strain evidence="2 3">NIPH 809</strain>
    </source>
</reference>
<feature type="chain" id="PRO_5046140188" description="Lipoprotein" evidence="1">
    <location>
        <begin position="18"/>
        <end position="148"/>
    </location>
</feature>
<protein>
    <recommendedName>
        <fullName evidence="4">Lipoprotein</fullName>
    </recommendedName>
</protein>
<dbReference type="RefSeq" id="WP_004654325.1">
    <property type="nucleotide sequence ID" value="NZ_CP158965.1"/>
</dbReference>
<evidence type="ECO:0000256" key="1">
    <source>
        <dbReference type="SAM" id="SignalP"/>
    </source>
</evidence>
<name>A0ABP2TN86_9GAMM</name>
<dbReference type="EMBL" id="APOI01000015">
    <property type="protein sequence ID" value="ENU23843.1"/>
    <property type="molecule type" value="Genomic_DNA"/>
</dbReference>
<organism evidence="2 3">
    <name type="scientific">Acinetobacter proteolyticus</name>
    <dbReference type="NCBI Taxonomy" id="1776741"/>
    <lineage>
        <taxon>Bacteria</taxon>
        <taxon>Pseudomonadati</taxon>
        <taxon>Pseudomonadota</taxon>
        <taxon>Gammaproteobacteria</taxon>
        <taxon>Moraxellales</taxon>
        <taxon>Moraxellaceae</taxon>
        <taxon>Acinetobacter</taxon>
    </lineage>
</organism>
<dbReference type="Proteomes" id="UP000013034">
    <property type="component" value="Unassembled WGS sequence"/>
</dbReference>
<accession>A0ABP2TN86</accession>
<evidence type="ECO:0008006" key="4">
    <source>
        <dbReference type="Google" id="ProtNLM"/>
    </source>
</evidence>
<proteinExistence type="predicted"/>